<protein>
    <submittedName>
        <fullName evidence="1">Uncharacterized protein</fullName>
    </submittedName>
</protein>
<dbReference type="EMBL" id="OZ034815">
    <property type="protein sequence ID" value="CAL1368639.1"/>
    <property type="molecule type" value="Genomic_DNA"/>
</dbReference>
<sequence>MQSLEGRENKRVKETLECYYDVLLRMFSIVRDGAVAVEEHEAFPETTSLHRIGLVAVAIWGENLTFSLIPLKME</sequence>
<proteinExistence type="predicted"/>
<dbReference type="AlphaFoldDB" id="A0AAV2D6G6"/>
<dbReference type="Proteomes" id="UP001497516">
    <property type="component" value="Chromosome 2"/>
</dbReference>
<organism evidence="1 2">
    <name type="scientific">Linum trigynum</name>
    <dbReference type="NCBI Taxonomy" id="586398"/>
    <lineage>
        <taxon>Eukaryota</taxon>
        <taxon>Viridiplantae</taxon>
        <taxon>Streptophyta</taxon>
        <taxon>Embryophyta</taxon>
        <taxon>Tracheophyta</taxon>
        <taxon>Spermatophyta</taxon>
        <taxon>Magnoliopsida</taxon>
        <taxon>eudicotyledons</taxon>
        <taxon>Gunneridae</taxon>
        <taxon>Pentapetalae</taxon>
        <taxon>rosids</taxon>
        <taxon>fabids</taxon>
        <taxon>Malpighiales</taxon>
        <taxon>Linaceae</taxon>
        <taxon>Linum</taxon>
    </lineage>
</organism>
<name>A0AAV2D6G6_9ROSI</name>
<reference evidence="1 2" key="1">
    <citation type="submission" date="2024-04" db="EMBL/GenBank/DDBJ databases">
        <authorList>
            <person name="Fracassetti M."/>
        </authorList>
    </citation>
    <scope>NUCLEOTIDE SEQUENCE [LARGE SCALE GENOMIC DNA]</scope>
</reference>
<accession>A0AAV2D6G6</accession>
<gene>
    <name evidence="1" type="ORF">LTRI10_LOCUS11670</name>
</gene>
<evidence type="ECO:0000313" key="1">
    <source>
        <dbReference type="EMBL" id="CAL1368639.1"/>
    </source>
</evidence>
<evidence type="ECO:0000313" key="2">
    <source>
        <dbReference type="Proteomes" id="UP001497516"/>
    </source>
</evidence>
<keyword evidence="2" id="KW-1185">Reference proteome</keyword>